<sequence>MSESMNQEANVLIKSRSHDLDDASAGQFHDTFALIIGINEYKSNDVHNLNGCVNDANLIYTFLRETHQVHDSHIVYLKNEAATREAIIGCIKSHLIKNDNIDTMILFSFTTLVMAAESLLRWGGILMTIKSKLSVLMTSTVIFDSCHSGGIARDPAAGNVRAIRNPAPILNKIDSDILASTSQSSQGGFRTAISSYVLLAACRQEESAREDLGSPCHGIFTASLHRALTESYGQRITYAKLMARVVSLCTGQIPQYEGAFNRFLLTLKHENVIEYDVTVSEDGKYTINAGRIHGVTKGTEFAVRPKGEPSVALLADKVGATLSTLVTSPEKGQPSFPNGTISVLSKFASDDAGLKVFVNSTRHPNLADGLRHLANTVYSSPARFLLWDQRPTADVEITQDSNGDFIIERLDSLTQKYSKPIFQPKIKDDLNALSSKLSVIAHFNYHLRRQHAGQMLCDVSNPTSDDPMTGVTLELHRLVEGEYMVDSHSLLFKNVACQTYDKDAQYAIGIRNHSSKALFPYVFSFDPSDYEIQLIYHPESPTMSPPLAVMDQNSNMKPFIIGPGPHGSGPINFTLLPEEQSATTVCRHAWNSDGQ</sequence>
<dbReference type="Pfam" id="PF00656">
    <property type="entry name" value="Peptidase_C14"/>
    <property type="match status" value="1"/>
</dbReference>
<dbReference type="GeneID" id="20674356"/>
<proteinExistence type="predicted"/>
<accession>W4JUG7</accession>
<name>W4JUG7_HETIT</name>
<dbReference type="InterPro" id="IPR011600">
    <property type="entry name" value="Pept_C14_caspase"/>
</dbReference>
<dbReference type="Gene3D" id="3.40.50.1460">
    <property type="match status" value="2"/>
</dbReference>
<dbReference type="RefSeq" id="XP_009550737.1">
    <property type="nucleotide sequence ID" value="XM_009552442.1"/>
</dbReference>
<dbReference type="GO" id="GO:0004197">
    <property type="term" value="F:cysteine-type endopeptidase activity"/>
    <property type="evidence" value="ECO:0007669"/>
    <property type="project" value="InterPro"/>
</dbReference>
<evidence type="ECO:0000313" key="2">
    <source>
        <dbReference type="EMBL" id="ETW77198.1"/>
    </source>
</evidence>
<evidence type="ECO:0000313" key="3">
    <source>
        <dbReference type="Proteomes" id="UP000030671"/>
    </source>
</evidence>
<dbReference type="KEGG" id="hir:HETIRDRAFT_429511"/>
<dbReference type="OrthoDB" id="3223806at2759"/>
<dbReference type="InParanoid" id="W4JUG7"/>
<organism evidence="2 3">
    <name type="scientific">Heterobasidion irregulare (strain TC 32-1)</name>
    <dbReference type="NCBI Taxonomy" id="747525"/>
    <lineage>
        <taxon>Eukaryota</taxon>
        <taxon>Fungi</taxon>
        <taxon>Dikarya</taxon>
        <taxon>Basidiomycota</taxon>
        <taxon>Agaricomycotina</taxon>
        <taxon>Agaricomycetes</taxon>
        <taxon>Russulales</taxon>
        <taxon>Bondarzewiaceae</taxon>
        <taxon>Heterobasidion</taxon>
        <taxon>Heterobasidion annosum species complex</taxon>
    </lineage>
</organism>
<dbReference type="AlphaFoldDB" id="W4JUG7"/>
<keyword evidence="3" id="KW-1185">Reference proteome</keyword>
<reference evidence="2 3" key="1">
    <citation type="journal article" date="2012" name="New Phytol.">
        <title>Insight into trade-off between wood decay and parasitism from the genome of a fungal forest pathogen.</title>
        <authorList>
            <person name="Olson A."/>
            <person name="Aerts A."/>
            <person name="Asiegbu F."/>
            <person name="Belbahri L."/>
            <person name="Bouzid O."/>
            <person name="Broberg A."/>
            <person name="Canback B."/>
            <person name="Coutinho P.M."/>
            <person name="Cullen D."/>
            <person name="Dalman K."/>
            <person name="Deflorio G."/>
            <person name="van Diepen L.T."/>
            <person name="Dunand C."/>
            <person name="Duplessis S."/>
            <person name="Durling M."/>
            <person name="Gonthier P."/>
            <person name="Grimwood J."/>
            <person name="Fossdal C.G."/>
            <person name="Hansson D."/>
            <person name="Henrissat B."/>
            <person name="Hietala A."/>
            <person name="Himmelstrand K."/>
            <person name="Hoffmeister D."/>
            <person name="Hogberg N."/>
            <person name="James T.Y."/>
            <person name="Karlsson M."/>
            <person name="Kohler A."/>
            <person name="Kues U."/>
            <person name="Lee Y.H."/>
            <person name="Lin Y.C."/>
            <person name="Lind M."/>
            <person name="Lindquist E."/>
            <person name="Lombard V."/>
            <person name="Lucas S."/>
            <person name="Lunden K."/>
            <person name="Morin E."/>
            <person name="Murat C."/>
            <person name="Park J."/>
            <person name="Raffaello T."/>
            <person name="Rouze P."/>
            <person name="Salamov A."/>
            <person name="Schmutz J."/>
            <person name="Solheim H."/>
            <person name="Stahlberg J."/>
            <person name="Velez H."/>
            <person name="de Vries R.P."/>
            <person name="Wiebenga A."/>
            <person name="Woodward S."/>
            <person name="Yakovlev I."/>
            <person name="Garbelotto M."/>
            <person name="Martin F."/>
            <person name="Grigoriev I.V."/>
            <person name="Stenlid J."/>
        </authorList>
    </citation>
    <scope>NUCLEOTIDE SEQUENCE [LARGE SCALE GENOMIC DNA]</scope>
    <source>
        <strain evidence="2 3">TC 32-1</strain>
    </source>
</reference>
<gene>
    <name evidence="2" type="ORF">HETIRDRAFT_429511</name>
</gene>
<feature type="domain" description="Peptidase C14 caspase" evidence="1">
    <location>
        <begin position="32"/>
        <end position="257"/>
    </location>
</feature>
<dbReference type="Proteomes" id="UP000030671">
    <property type="component" value="Unassembled WGS sequence"/>
</dbReference>
<dbReference type="HOGENOM" id="CLU_011935_1_0_1"/>
<protein>
    <recommendedName>
        <fullName evidence="1">Peptidase C14 caspase domain-containing protein</fullName>
    </recommendedName>
</protein>
<dbReference type="EMBL" id="KI925463">
    <property type="protein sequence ID" value="ETW77198.1"/>
    <property type="molecule type" value="Genomic_DNA"/>
</dbReference>
<evidence type="ECO:0000259" key="1">
    <source>
        <dbReference type="Pfam" id="PF00656"/>
    </source>
</evidence>
<dbReference type="GO" id="GO:0006508">
    <property type="term" value="P:proteolysis"/>
    <property type="evidence" value="ECO:0007669"/>
    <property type="project" value="InterPro"/>
</dbReference>